<dbReference type="PANTHER" id="PTHR24074">
    <property type="entry name" value="CO-CHAPERONE PROTEIN DJLA"/>
    <property type="match status" value="1"/>
</dbReference>
<dbReference type="CDD" id="cd06257">
    <property type="entry name" value="DnaJ"/>
    <property type="match status" value="1"/>
</dbReference>
<reference evidence="3" key="1">
    <citation type="submission" date="2020-05" db="EMBL/GenBank/DDBJ databases">
        <authorList>
            <person name="Chiriac C."/>
            <person name="Salcher M."/>
            <person name="Ghai R."/>
            <person name="Kavagutti S V."/>
        </authorList>
    </citation>
    <scope>NUCLEOTIDE SEQUENCE</scope>
</reference>
<proteinExistence type="predicted"/>
<evidence type="ECO:0000313" key="5">
    <source>
        <dbReference type="EMBL" id="CAB5068469.1"/>
    </source>
</evidence>
<dbReference type="InterPro" id="IPR050817">
    <property type="entry name" value="DjlA_DnaK_co-chaperone"/>
</dbReference>
<dbReference type="Gene3D" id="1.10.287.110">
    <property type="entry name" value="DnaJ domain"/>
    <property type="match status" value="1"/>
</dbReference>
<dbReference type="PRINTS" id="PR00625">
    <property type="entry name" value="JDOMAIN"/>
</dbReference>
<evidence type="ECO:0000256" key="1">
    <source>
        <dbReference type="SAM" id="Phobius"/>
    </source>
</evidence>
<dbReference type="AlphaFoldDB" id="A0A6J6S0K1"/>
<keyword evidence="1" id="KW-1133">Transmembrane helix</keyword>
<dbReference type="SMART" id="SM00271">
    <property type="entry name" value="DnaJ"/>
    <property type="match status" value="1"/>
</dbReference>
<evidence type="ECO:0000313" key="4">
    <source>
        <dbReference type="EMBL" id="CAB4762757.1"/>
    </source>
</evidence>
<dbReference type="InterPro" id="IPR001623">
    <property type="entry name" value="DnaJ_domain"/>
</dbReference>
<sequence length="194" mass="20934">MNTHYDLLGVQSTASVDEIRASYRVLARRMHPDAQMGSAAGGSGGWDMAAINEAWHVLSDPGRRAMYDASLRVSSVAPAGGRWSEQTVPVVFQRASSGRFPKWPFVMLFVLAAIFIFTAGALYEPSAPAKPDNLLFAGSCVTLLPNRDAVEVGCETPHDAVVVTVVNFDAACPMETETFRDHQGRGYACVTKVP</sequence>
<dbReference type="EMBL" id="CAFBQP010000143">
    <property type="protein sequence ID" value="CAB5068469.1"/>
    <property type="molecule type" value="Genomic_DNA"/>
</dbReference>
<accession>A0A6J6S0K1</accession>
<dbReference type="EMBL" id="CAEZXX010000210">
    <property type="protein sequence ID" value="CAB4728292.1"/>
    <property type="molecule type" value="Genomic_DNA"/>
</dbReference>
<dbReference type="EMBL" id="CAEZYY010000028">
    <property type="protein sequence ID" value="CAB4762757.1"/>
    <property type="molecule type" value="Genomic_DNA"/>
</dbReference>
<keyword evidence="1" id="KW-0812">Transmembrane</keyword>
<evidence type="ECO:0000259" key="2">
    <source>
        <dbReference type="PROSITE" id="PS50076"/>
    </source>
</evidence>
<keyword evidence="1" id="KW-0472">Membrane</keyword>
<evidence type="ECO:0000313" key="3">
    <source>
        <dbReference type="EMBL" id="CAB4728292.1"/>
    </source>
</evidence>
<dbReference type="InterPro" id="IPR036869">
    <property type="entry name" value="J_dom_sf"/>
</dbReference>
<feature type="domain" description="J" evidence="2">
    <location>
        <begin position="3"/>
        <end position="71"/>
    </location>
</feature>
<dbReference type="PROSITE" id="PS50076">
    <property type="entry name" value="DNAJ_2"/>
    <property type="match status" value="1"/>
</dbReference>
<organism evidence="3">
    <name type="scientific">freshwater metagenome</name>
    <dbReference type="NCBI Taxonomy" id="449393"/>
    <lineage>
        <taxon>unclassified sequences</taxon>
        <taxon>metagenomes</taxon>
        <taxon>ecological metagenomes</taxon>
    </lineage>
</organism>
<dbReference type="SUPFAM" id="SSF46565">
    <property type="entry name" value="Chaperone J-domain"/>
    <property type="match status" value="1"/>
</dbReference>
<gene>
    <name evidence="3" type="ORF">UFOPK2602_02188</name>
    <name evidence="4" type="ORF">UFOPK2806_01791</name>
    <name evidence="5" type="ORF">UFOPK4306_02405</name>
</gene>
<protein>
    <submittedName>
        <fullName evidence="3">Unannotated protein</fullName>
    </submittedName>
</protein>
<name>A0A6J6S0K1_9ZZZZ</name>
<dbReference type="Pfam" id="PF00226">
    <property type="entry name" value="DnaJ"/>
    <property type="match status" value="1"/>
</dbReference>
<feature type="transmembrane region" description="Helical" evidence="1">
    <location>
        <begin position="103"/>
        <end position="123"/>
    </location>
</feature>